<name>F8L6Y2_SIMNZ</name>
<gene>
    <name evidence="5" type="ordered locus">SNE_A06140</name>
</gene>
<dbReference type="RefSeq" id="WP_013942958.1">
    <property type="nucleotide sequence ID" value="NC_015713.1"/>
</dbReference>
<evidence type="ECO:0000313" key="6">
    <source>
        <dbReference type="Proteomes" id="UP000000496"/>
    </source>
</evidence>
<proteinExistence type="predicted"/>
<evidence type="ECO:0000256" key="2">
    <source>
        <dbReference type="ARBA" id="ARBA00022741"/>
    </source>
</evidence>
<evidence type="ECO:0000256" key="3">
    <source>
        <dbReference type="ARBA" id="ARBA00022777"/>
    </source>
</evidence>
<keyword evidence="6" id="KW-1185">Reference proteome</keyword>
<dbReference type="PANTHER" id="PTHR45800">
    <property type="entry name" value="PHOSPHATIDYLINOSITOL 4-KINASE GAMMA"/>
    <property type="match status" value="1"/>
</dbReference>
<evidence type="ECO:0000256" key="4">
    <source>
        <dbReference type="ARBA" id="ARBA00022840"/>
    </source>
</evidence>
<reference evidence="5 6" key="2">
    <citation type="journal article" date="2011" name="Mol. Biol. Evol.">
        <title>Unity in variety--the pan-genome of the Chlamydiae.</title>
        <authorList>
            <person name="Collingro A."/>
            <person name="Tischler P."/>
            <person name="Weinmaier T."/>
            <person name="Penz T."/>
            <person name="Heinz E."/>
            <person name="Brunham R.C."/>
            <person name="Read T.D."/>
            <person name="Bavoil P.M."/>
            <person name="Sachse K."/>
            <person name="Kahane S."/>
            <person name="Friedman M.G."/>
            <person name="Rattei T."/>
            <person name="Myers G.S."/>
            <person name="Horn M."/>
        </authorList>
    </citation>
    <scope>NUCLEOTIDE SEQUENCE [LARGE SCALE GENOMIC DNA]</scope>
    <source>
        <strain evidence="6">ATCC VR-1471 / Z</strain>
    </source>
</reference>
<dbReference type="InterPro" id="IPR044571">
    <property type="entry name" value="P4KG1-8"/>
</dbReference>
<keyword evidence="1" id="KW-0808">Transferase</keyword>
<dbReference type="HOGENOM" id="CLU_752050_0_0_0"/>
<dbReference type="AlphaFoldDB" id="F8L6Y2"/>
<evidence type="ECO:0008006" key="7">
    <source>
        <dbReference type="Google" id="ProtNLM"/>
    </source>
</evidence>
<dbReference type="EMBL" id="FR872582">
    <property type="protein sequence ID" value="CCB88491.1"/>
    <property type="molecule type" value="Genomic_DNA"/>
</dbReference>
<dbReference type="GO" id="GO:0005524">
    <property type="term" value="F:ATP binding"/>
    <property type="evidence" value="ECO:0007669"/>
    <property type="project" value="UniProtKB-KW"/>
</dbReference>
<evidence type="ECO:0000313" key="5">
    <source>
        <dbReference type="EMBL" id="CCB88491.1"/>
    </source>
</evidence>
<keyword evidence="4" id="KW-0067">ATP-binding</keyword>
<accession>F8L6Y2</accession>
<dbReference type="KEGG" id="sng:SNE_A06140"/>
<dbReference type="PANTHER" id="PTHR45800:SF11">
    <property type="entry name" value="PHOSPHATIDYLINOSITOL 3-KINASE-RELATED PROTEIN KINASE"/>
    <property type="match status" value="1"/>
</dbReference>
<dbReference type="OrthoDB" id="3395459at2"/>
<protein>
    <recommendedName>
        <fullName evidence="7">PI3K/PI4K catalytic domain-containing protein</fullName>
    </recommendedName>
</protein>
<keyword evidence="3" id="KW-0418">Kinase</keyword>
<keyword evidence="2" id="KW-0547">Nucleotide-binding</keyword>
<reference key="1">
    <citation type="journal article" date="2011" name="Mol. Biol. Evol.">
        <title>Unity in variety -- the pan-genome of the Chlamydiae.</title>
        <authorList>
            <person name="Collingro A."/>
            <person name="Tischler P."/>
            <person name="Weinmaier T."/>
            <person name="Penz T."/>
            <person name="Heinz E."/>
            <person name="Brunham R.C."/>
            <person name="Read T.D."/>
            <person name="Bavoil P.M."/>
            <person name="Sachse K."/>
            <person name="Kahane S."/>
            <person name="Friedman M.G."/>
            <person name="Rattei T."/>
            <person name="Myers G.S.A."/>
            <person name="Horn M."/>
        </authorList>
    </citation>
    <scope>NUCLEOTIDE SEQUENCE</scope>
    <source>
        <strain>Z</strain>
    </source>
</reference>
<dbReference type="Proteomes" id="UP000000496">
    <property type="component" value="Chromosome gsn.131"/>
</dbReference>
<evidence type="ECO:0000256" key="1">
    <source>
        <dbReference type="ARBA" id="ARBA00022679"/>
    </source>
</evidence>
<organism evidence="5 6">
    <name type="scientific">Simkania negevensis (strain ATCC VR-1471 / DSM 27360 / Z)</name>
    <dbReference type="NCBI Taxonomy" id="331113"/>
    <lineage>
        <taxon>Bacteria</taxon>
        <taxon>Pseudomonadati</taxon>
        <taxon>Chlamydiota</taxon>
        <taxon>Chlamydiia</taxon>
        <taxon>Parachlamydiales</taxon>
        <taxon>Simkaniaceae</taxon>
        <taxon>Simkania</taxon>
    </lineage>
</organism>
<sequence length="368" mass="40810">MAAAAKLGRFASLSVIIPEDTLEPTSEEVKAEVLNLELRTANQFIFQFDHEAGSSKEFFKARYPDQKVTYTTIQEGVSNATVVKIDGTAKYVLKKTTLPPQVFDEISHWKGVSQILKYAKGASLSEKVKDLFFKNPGQVLPQTFPHVNYGQREKLASIVGSQLKIAVPESSTLYTPEGLYTIHTYIPNAGSALAFDVAKVENQAKVSLQSLQDIGILDILLENQDRNPGNILIIPRIVIPEGGRGPSREVLDLIPVDHALTLQHSNFWASMAFSHHQDPCWRTWSKADAPLTLTTIEKIKMLDANVLLKSLEEGGLIVDDKIASSITKNIAILQKGVQINPEMTLNELYTFYKDELKVDSRAAETISF</sequence>
<dbReference type="GO" id="GO:0016301">
    <property type="term" value="F:kinase activity"/>
    <property type="evidence" value="ECO:0007669"/>
    <property type="project" value="UniProtKB-KW"/>
</dbReference>